<feature type="active site" evidence="7">
    <location>
        <position position="103"/>
    </location>
</feature>
<protein>
    <recommendedName>
        <fullName evidence="1">DNA (cytosine-5-)-methyltransferase</fullName>
        <ecNumber evidence="1">2.1.1.37</ecNumber>
    </recommendedName>
</protein>
<dbReference type="GO" id="GO:0032259">
    <property type="term" value="P:methylation"/>
    <property type="evidence" value="ECO:0007669"/>
    <property type="project" value="UniProtKB-KW"/>
</dbReference>
<dbReference type="Gene3D" id="3.90.120.10">
    <property type="entry name" value="DNA Methylase, subunit A, domain 2"/>
    <property type="match status" value="1"/>
</dbReference>
<dbReference type="InterPro" id="IPR050390">
    <property type="entry name" value="C5-Methyltransferase"/>
</dbReference>
<proteinExistence type="inferred from homology"/>
<sequence length="380" mass="43821">MNYNTINIKKERIPIISFFSGGGFMDMGFISAGFDVVFANEYDKVFAQLHDEGLFSWAKAHKERFCPISTTESLTDLSPKAIIDMAFPNGVPNLWGIIGGPPCQDFTMNGNGKGFNGERGKMTQVFYNRIRKMKPSFFVMENVVGLLMRKEQKRILDTLLLNSICDDYYIDRQILNALYYGVPQYRKRVFIIGIRKDCFTPLVTRTPSIDNVTSIDFPWPKAKFPNAEKEYDWPSMIPYGTINVIKPESIPYELCVQSCLDNAVNMPNGIEYFELIKNSEKRKEIYEGDTKRRSFKRLHRYRYSPTTCFGNNEIFLHPYNNRRLSVREALRIQGVDDKYCFGPGRLSAKFKIISNGVPTPLAKVVANSLYDFLYDLQRNK</sequence>
<keyword evidence="2 7" id="KW-0489">Methyltransferase</keyword>
<comment type="similarity">
    <text evidence="7 8">Belongs to the class I-like SAM-binding methyltransferase superfamily. C5-methyltransferase family.</text>
</comment>
<keyword evidence="3 7" id="KW-0808">Transferase</keyword>
<dbReference type="EMBL" id="JACJKJ010000009">
    <property type="protein sequence ID" value="MBM6806649.1"/>
    <property type="molecule type" value="Genomic_DNA"/>
</dbReference>
<dbReference type="SUPFAM" id="SSF53335">
    <property type="entry name" value="S-adenosyl-L-methionine-dependent methyltransferases"/>
    <property type="match status" value="1"/>
</dbReference>
<evidence type="ECO:0000256" key="5">
    <source>
        <dbReference type="ARBA" id="ARBA00022747"/>
    </source>
</evidence>
<dbReference type="NCBIfam" id="TIGR00675">
    <property type="entry name" value="dcm"/>
    <property type="match status" value="1"/>
</dbReference>
<dbReference type="RefSeq" id="WP_018711820.1">
    <property type="nucleotide sequence ID" value="NZ_JACJKJ010000009.1"/>
</dbReference>
<dbReference type="GO" id="GO:0008168">
    <property type="term" value="F:methyltransferase activity"/>
    <property type="evidence" value="ECO:0007669"/>
    <property type="project" value="UniProtKB-KW"/>
</dbReference>
<gene>
    <name evidence="9" type="ORF">H6A24_09100</name>
</gene>
<evidence type="ECO:0000313" key="9">
    <source>
        <dbReference type="EMBL" id="MBM6806649.1"/>
    </source>
</evidence>
<comment type="catalytic activity">
    <reaction evidence="6">
        <text>a 2'-deoxycytidine in DNA + S-adenosyl-L-methionine = a 5-methyl-2'-deoxycytidine in DNA + S-adenosyl-L-homocysteine + H(+)</text>
        <dbReference type="Rhea" id="RHEA:13681"/>
        <dbReference type="Rhea" id="RHEA-COMP:11369"/>
        <dbReference type="Rhea" id="RHEA-COMP:11370"/>
        <dbReference type="ChEBI" id="CHEBI:15378"/>
        <dbReference type="ChEBI" id="CHEBI:57856"/>
        <dbReference type="ChEBI" id="CHEBI:59789"/>
        <dbReference type="ChEBI" id="CHEBI:85452"/>
        <dbReference type="ChEBI" id="CHEBI:85454"/>
        <dbReference type="EC" id="2.1.1.37"/>
    </reaction>
</comment>
<keyword evidence="5" id="KW-0680">Restriction system</keyword>
<name>A0ABS2F9B5_9BACE</name>
<evidence type="ECO:0000256" key="7">
    <source>
        <dbReference type="PROSITE-ProRule" id="PRU01016"/>
    </source>
</evidence>
<reference evidence="9 10" key="1">
    <citation type="journal article" date="2021" name="Sci. Rep.">
        <title>The distribution of antibiotic resistance genes in chicken gut microbiota commensals.</title>
        <authorList>
            <person name="Juricova H."/>
            <person name="Matiasovicova J."/>
            <person name="Kubasova T."/>
            <person name="Cejkova D."/>
            <person name="Rychlik I."/>
        </authorList>
    </citation>
    <scope>NUCLEOTIDE SEQUENCE [LARGE SCALE GENOMIC DNA]</scope>
    <source>
        <strain evidence="9 10">An768</strain>
    </source>
</reference>
<dbReference type="PROSITE" id="PS51679">
    <property type="entry name" value="SAM_MT_C5"/>
    <property type="match status" value="1"/>
</dbReference>
<dbReference type="PRINTS" id="PR00105">
    <property type="entry name" value="C5METTRFRASE"/>
</dbReference>
<evidence type="ECO:0000256" key="2">
    <source>
        <dbReference type="ARBA" id="ARBA00022603"/>
    </source>
</evidence>
<evidence type="ECO:0000256" key="8">
    <source>
        <dbReference type="RuleBase" id="RU000416"/>
    </source>
</evidence>
<dbReference type="Pfam" id="PF00145">
    <property type="entry name" value="DNA_methylase"/>
    <property type="match status" value="1"/>
</dbReference>
<organism evidence="9 10">
    <name type="scientific">Bacteroides caecicola</name>
    <dbReference type="NCBI Taxonomy" id="1462569"/>
    <lineage>
        <taxon>Bacteria</taxon>
        <taxon>Pseudomonadati</taxon>
        <taxon>Bacteroidota</taxon>
        <taxon>Bacteroidia</taxon>
        <taxon>Bacteroidales</taxon>
        <taxon>Bacteroidaceae</taxon>
        <taxon>Bacteroides</taxon>
    </lineage>
</organism>
<evidence type="ECO:0000256" key="4">
    <source>
        <dbReference type="ARBA" id="ARBA00022691"/>
    </source>
</evidence>
<dbReference type="Proteomes" id="UP000782117">
    <property type="component" value="Unassembled WGS sequence"/>
</dbReference>
<dbReference type="PANTHER" id="PTHR10629">
    <property type="entry name" value="CYTOSINE-SPECIFIC METHYLTRANSFERASE"/>
    <property type="match status" value="1"/>
</dbReference>
<dbReference type="InterPro" id="IPR001525">
    <property type="entry name" value="C5_MeTfrase"/>
</dbReference>
<evidence type="ECO:0000256" key="6">
    <source>
        <dbReference type="ARBA" id="ARBA00047422"/>
    </source>
</evidence>
<dbReference type="GeneID" id="82444265"/>
<evidence type="ECO:0000256" key="3">
    <source>
        <dbReference type="ARBA" id="ARBA00022679"/>
    </source>
</evidence>
<dbReference type="InterPro" id="IPR029063">
    <property type="entry name" value="SAM-dependent_MTases_sf"/>
</dbReference>
<dbReference type="PANTHER" id="PTHR10629:SF52">
    <property type="entry name" value="DNA (CYTOSINE-5)-METHYLTRANSFERASE 1"/>
    <property type="match status" value="1"/>
</dbReference>
<evidence type="ECO:0000256" key="1">
    <source>
        <dbReference type="ARBA" id="ARBA00011975"/>
    </source>
</evidence>
<dbReference type="EC" id="2.1.1.37" evidence="1"/>
<dbReference type="Gene3D" id="3.40.50.150">
    <property type="entry name" value="Vaccinia Virus protein VP39"/>
    <property type="match status" value="1"/>
</dbReference>
<comment type="caution">
    <text evidence="9">The sequence shown here is derived from an EMBL/GenBank/DDBJ whole genome shotgun (WGS) entry which is preliminary data.</text>
</comment>
<keyword evidence="10" id="KW-1185">Reference proteome</keyword>
<keyword evidence="4 7" id="KW-0949">S-adenosyl-L-methionine</keyword>
<accession>A0ABS2F9B5</accession>
<evidence type="ECO:0000313" key="10">
    <source>
        <dbReference type="Proteomes" id="UP000782117"/>
    </source>
</evidence>